<sequence>MASFFAKARERAEAAAQQLQAHHAASSASKTGDTSSSSTTSGTGSSFYTGSVPHLLRHGIASVDPRYESTRQFHLLSQAVKGFNIDHEAAGREAKNLAKATFTWGQHHLPEKRDDSVGDEVLVDVTDRLAYVWHEIGQLETAHSQSAEQARNRLKRFEKAEMELGQRRASRNKLKKELHALVPERAMSAGSERAQEAEKRLKDLIDDDQADEESLSRTKRESLKEGYSAMFDSLIELGEKMALVARYGKLMTTLIPTDKSPFPATVKPRGETIPLWEGAARTAEVRAALASALTSFRPDLSVPSLPSEAALSSGTSLGRADTVSYAVSHRAELQRDEAASDAATPATVASAAPSSPRRSSLSPDRNDRLQPASADGNGSTQKLNLSPSTLPAPLLPPRPTRSPSATSDTLRSPQPDPFADPVAATSAAHPSVQDEEASGPPGPTVAETGVVPSGPGGPKSGTLRPRRASAGQRSASISAGAVAYLGPTGTYSHQAALKVFGETGTNLIPMQSITGAIDFVRRGTPGNAKIAIVPVENSTFGPVRDTLDNLLNISNGDRHAMRPSEGAHLHVVGEACLAVDHALLCGPRTYQRLLALQGDSDANAPIRDDTLSNITNVISHEQALGQCARYLTRYLPQARKKAVDSTAAAAITALEFEAGTAPGMASGESLGFSSNSLVVAVGAEAAVKTVGVRVLRSKIQDVQDNRTRFLVLASEPLQSLLATNSLPASLSRLYSASAPVGMVGRSLLGVHDAVSSDLVAESGSYSDLPSVLDRVVPELSKCTEVSIRKVDRRPASMVAASGASSVWRGSYVFELQYSAAAASTAEAKIRQLVTQLTVGSSAIRTVGDAAPVAYLGSWLVDGASLRGEPLLGAQSGAPLSATPQRIGPGMASSASAASGFSDLATPGHSGAVHLPASGSTSSDLSQSTLHAGAPMSERERKEREARQEAAEVQQHAAQARLVRQQQQAELYGVEAQPSGAGATRPEPLAGLQESEAEERLDEGEGLPAYQPFDPSSRT</sequence>
<dbReference type="SUPFAM" id="SSF53850">
    <property type="entry name" value="Periplasmic binding protein-like II"/>
    <property type="match status" value="1"/>
</dbReference>
<feature type="compositionally biased region" description="Basic and acidic residues" evidence="6">
    <location>
        <begin position="936"/>
        <end position="949"/>
    </location>
</feature>
<feature type="compositionally biased region" description="Low complexity" evidence="6">
    <location>
        <begin position="14"/>
        <end position="44"/>
    </location>
</feature>
<keyword evidence="2" id="KW-0057">Aromatic amino acid biosynthesis</keyword>
<feature type="compositionally biased region" description="Acidic residues" evidence="6">
    <location>
        <begin position="994"/>
        <end position="1004"/>
    </location>
</feature>
<protein>
    <recommendedName>
        <fullName evidence="7">Prephenate dehydratase domain-containing protein</fullName>
    </recommendedName>
</protein>
<evidence type="ECO:0000256" key="2">
    <source>
        <dbReference type="ARBA" id="ARBA00023141"/>
    </source>
</evidence>
<feature type="domain" description="Prephenate dehydratase" evidence="7">
    <location>
        <begin position="481"/>
        <end position="714"/>
    </location>
</feature>
<evidence type="ECO:0000256" key="6">
    <source>
        <dbReference type="SAM" id="MobiDB-lite"/>
    </source>
</evidence>
<evidence type="ECO:0000313" key="9">
    <source>
        <dbReference type="Proteomes" id="UP000325008"/>
    </source>
</evidence>
<dbReference type="InterPro" id="IPR001086">
    <property type="entry name" value="Preph_deHydtase"/>
</dbReference>
<feature type="compositionally biased region" description="Low complexity" evidence="6">
    <location>
        <begin position="950"/>
        <end position="968"/>
    </location>
</feature>
<gene>
    <name evidence="8" type="ORF">PSANT_00421</name>
</gene>
<feature type="region of interest" description="Disordered" evidence="6">
    <location>
        <begin position="876"/>
        <end position="1018"/>
    </location>
</feature>
<feature type="compositionally biased region" description="Low complexity" evidence="6">
    <location>
        <begin position="917"/>
        <end position="929"/>
    </location>
</feature>
<dbReference type="EMBL" id="OOIQ01000001">
    <property type="protein sequence ID" value="SPO42738.1"/>
    <property type="molecule type" value="Genomic_DNA"/>
</dbReference>
<dbReference type="PANTHER" id="PTHR21022:SF19">
    <property type="entry name" value="PREPHENATE DEHYDRATASE-RELATED"/>
    <property type="match status" value="1"/>
</dbReference>
<name>A0A5C3FEC5_PSEA2</name>
<dbReference type="GO" id="GO:0004664">
    <property type="term" value="F:prephenate dehydratase activity"/>
    <property type="evidence" value="ECO:0007669"/>
    <property type="project" value="InterPro"/>
</dbReference>
<keyword evidence="1" id="KW-0028">Amino-acid biosynthesis</keyword>
<dbReference type="InterPro" id="IPR027267">
    <property type="entry name" value="AH/BAR_dom_sf"/>
</dbReference>
<dbReference type="GO" id="GO:0009094">
    <property type="term" value="P:L-phenylalanine biosynthetic process"/>
    <property type="evidence" value="ECO:0007669"/>
    <property type="project" value="UniProtKB-KW"/>
</dbReference>
<dbReference type="Gene3D" id="1.20.1270.60">
    <property type="entry name" value="Arfaptin homology (AH) domain/BAR domain"/>
    <property type="match status" value="1"/>
</dbReference>
<comment type="caution">
    <text evidence="8">The sequence shown here is derived from an EMBL/GenBank/DDBJ whole genome shotgun (WGS) entry which is preliminary data.</text>
</comment>
<evidence type="ECO:0000259" key="7">
    <source>
        <dbReference type="PROSITE" id="PS51171"/>
    </source>
</evidence>
<keyword evidence="9" id="KW-1185">Reference proteome</keyword>
<dbReference type="OrthoDB" id="5599269at2759"/>
<dbReference type="Pfam" id="PF13805">
    <property type="entry name" value="Pil1"/>
    <property type="match status" value="1"/>
</dbReference>
<dbReference type="GO" id="GO:0005737">
    <property type="term" value="C:cytoplasm"/>
    <property type="evidence" value="ECO:0007669"/>
    <property type="project" value="TreeGrafter"/>
</dbReference>
<dbReference type="CDD" id="cd13532">
    <property type="entry name" value="PBP2_PDT_like"/>
    <property type="match status" value="1"/>
</dbReference>
<feature type="region of interest" description="Disordered" evidence="6">
    <location>
        <begin position="12"/>
        <end position="44"/>
    </location>
</feature>
<dbReference type="InterPro" id="IPR028245">
    <property type="entry name" value="PIL1/LSP1"/>
</dbReference>
<dbReference type="PROSITE" id="PS51171">
    <property type="entry name" value="PREPHENATE_DEHYDR_3"/>
    <property type="match status" value="1"/>
</dbReference>
<evidence type="ECO:0000313" key="8">
    <source>
        <dbReference type="EMBL" id="SPO42738.1"/>
    </source>
</evidence>
<dbReference type="PANTHER" id="PTHR21022">
    <property type="entry name" value="PREPHENATE DEHYDRATASE P PROTEIN"/>
    <property type="match status" value="1"/>
</dbReference>
<keyword evidence="3" id="KW-0584">Phenylalanine biosynthesis</keyword>
<dbReference type="FunFam" id="3.40.190.10:FF:000391">
    <property type="entry name" value="Chromosome 1, whole genome shotgun sequence"/>
    <property type="match status" value="1"/>
</dbReference>
<evidence type="ECO:0000256" key="1">
    <source>
        <dbReference type="ARBA" id="ARBA00022605"/>
    </source>
</evidence>
<evidence type="ECO:0000256" key="4">
    <source>
        <dbReference type="ARBA" id="ARBA00023239"/>
    </source>
</evidence>
<accession>A0A5C3FEC5</accession>
<dbReference type="Gene3D" id="3.40.190.10">
    <property type="entry name" value="Periplasmic binding protein-like II"/>
    <property type="match status" value="2"/>
</dbReference>
<feature type="compositionally biased region" description="Low complexity" evidence="6">
    <location>
        <begin position="340"/>
        <end position="363"/>
    </location>
</feature>
<reference evidence="8" key="1">
    <citation type="submission" date="2018-03" db="EMBL/GenBank/DDBJ databases">
        <authorList>
            <person name="Guldener U."/>
        </authorList>
    </citation>
    <scope>NUCLEOTIDE SEQUENCE [LARGE SCALE GENOMIC DNA]</scope>
    <source>
        <strain evidence="8">ATCC34888</strain>
    </source>
</reference>
<feature type="compositionally biased region" description="Basic and acidic residues" evidence="6">
    <location>
        <begin position="193"/>
        <end position="204"/>
    </location>
</feature>
<dbReference type="RefSeq" id="XP_014659502.1">
    <property type="nucleotide sequence ID" value="XM_014804016.1"/>
</dbReference>
<dbReference type="Pfam" id="PF00800">
    <property type="entry name" value="PDT"/>
    <property type="match status" value="1"/>
</dbReference>
<organism evidence="8 9">
    <name type="scientific">Pseudozyma antarctica</name>
    <name type="common">Yeast</name>
    <name type="synonym">Candida antarctica</name>
    <dbReference type="NCBI Taxonomy" id="84753"/>
    <lineage>
        <taxon>Eukaryota</taxon>
        <taxon>Fungi</taxon>
        <taxon>Dikarya</taxon>
        <taxon>Basidiomycota</taxon>
        <taxon>Ustilaginomycotina</taxon>
        <taxon>Ustilaginomycetes</taxon>
        <taxon>Ustilaginales</taxon>
        <taxon>Ustilaginaceae</taxon>
        <taxon>Moesziomyces</taxon>
    </lineage>
</organism>
<comment type="pathway">
    <text evidence="5">Amino-acid biosynthesis.</text>
</comment>
<evidence type="ECO:0000256" key="3">
    <source>
        <dbReference type="ARBA" id="ARBA00023222"/>
    </source>
</evidence>
<evidence type="ECO:0000256" key="5">
    <source>
        <dbReference type="ARBA" id="ARBA00029440"/>
    </source>
</evidence>
<dbReference type="AlphaFoldDB" id="A0A5C3FEC5"/>
<feature type="region of interest" description="Disordered" evidence="6">
    <location>
        <begin position="185"/>
        <end position="221"/>
    </location>
</feature>
<feature type="region of interest" description="Disordered" evidence="6">
    <location>
        <begin position="335"/>
        <end position="474"/>
    </location>
</feature>
<dbReference type="Proteomes" id="UP000325008">
    <property type="component" value="Unassembled WGS sequence"/>
</dbReference>
<proteinExistence type="predicted"/>
<keyword evidence="4" id="KW-0456">Lyase</keyword>